<dbReference type="Proteomes" id="UP001065298">
    <property type="component" value="Chromosome 7"/>
</dbReference>
<proteinExistence type="predicted"/>
<reference evidence="1" key="1">
    <citation type="submission" date="2022-06" db="EMBL/GenBank/DDBJ databases">
        <title>Fusarium solani species complex genomes reveal bases of compartmentalisation and animal pathogenesis.</title>
        <authorList>
            <person name="Tsai I.J."/>
        </authorList>
    </citation>
    <scope>NUCLEOTIDE SEQUENCE</scope>
    <source>
        <strain evidence="1">Fu6.1</strain>
    </source>
</reference>
<sequence length="183" mass="21016">MPPKSAKGKEKEIDPDLTETDPDLTETDPDLTQSDPDLIDADDDAAGDEQQAGPSSVFYCNKCGDHLDGRIGPLCLNCEGSETLESWQAQDHRLRDNEAYERAKEAGLCCYCRKRQADPGHSSCTPCRLRKKEHDHARRRKAKEKKNEEKEKSEEKNKGKEEKKTNEKEKSKEKKKNKKWWRI</sequence>
<gene>
    <name evidence="1" type="ORF">NCS57_00940000</name>
</gene>
<protein>
    <submittedName>
        <fullName evidence="1">Uncharacterized protein</fullName>
    </submittedName>
</protein>
<keyword evidence="2" id="KW-1185">Reference proteome</keyword>
<name>A0ACC0QSA3_9HYPO</name>
<evidence type="ECO:0000313" key="2">
    <source>
        <dbReference type="Proteomes" id="UP001065298"/>
    </source>
</evidence>
<comment type="caution">
    <text evidence="1">The sequence shown here is derived from an EMBL/GenBank/DDBJ whole genome shotgun (WGS) entry which is preliminary data.</text>
</comment>
<organism evidence="1 2">
    <name type="scientific">Fusarium keratoplasticum</name>
    <dbReference type="NCBI Taxonomy" id="1328300"/>
    <lineage>
        <taxon>Eukaryota</taxon>
        <taxon>Fungi</taxon>
        <taxon>Dikarya</taxon>
        <taxon>Ascomycota</taxon>
        <taxon>Pezizomycotina</taxon>
        <taxon>Sordariomycetes</taxon>
        <taxon>Hypocreomycetidae</taxon>
        <taxon>Hypocreales</taxon>
        <taxon>Nectriaceae</taxon>
        <taxon>Fusarium</taxon>
        <taxon>Fusarium solani species complex</taxon>
    </lineage>
</organism>
<accession>A0ACC0QSA3</accession>
<dbReference type="EMBL" id="CM046509">
    <property type="protein sequence ID" value="KAI8663392.1"/>
    <property type="molecule type" value="Genomic_DNA"/>
</dbReference>
<evidence type="ECO:0000313" key="1">
    <source>
        <dbReference type="EMBL" id="KAI8663392.1"/>
    </source>
</evidence>